<name>M2Q7F6_9PSEU</name>
<dbReference type="PATRIC" id="fig|1238180.3.peg.7622"/>
<accession>M2Q7F6</accession>
<comment type="caution">
    <text evidence="1">The sequence shown here is derived from an EMBL/GenBank/DDBJ whole genome shotgun (WGS) entry which is preliminary data.</text>
</comment>
<dbReference type="Gene3D" id="1.25.40.10">
    <property type="entry name" value="Tetratricopeptide repeat domain"/>
    <property type="match status" value="1"/>
</dbReference>
<dbReference type="InterPro" id="IPR011990">
    <property type="entry name" value="TPR-like_helical_dom_sf"/>
</dbReference>
<proteinExistence type="predicted"/>
<dbReference type="RefSeq" id="WP_005166716.1">
    <property type="nucleotide sequence ID" value="NZ_ANMG01000091.1"/>
</dbReference>
<dbReference type="SUPFAM" id="SSF48452">
    <property type="entry name" value="TPR-like"/>
    <property type="match status" value="1"/>
</dbReference>
<sequence length="639" mass="70889">MGGTGDGSLDLAIPALDTPESLLSFANTAVDCVGRTAELAELKRFITAEWSFSWWVWTGPAGIGKSRLAVELCRYASTREWHAGFLRETDQDEFGHFQAQRPTLLVIDYAAQRSRWLSDALVLLSRQHQVFPVRVLILERDTSGEWWSVTRRVNRLEESCGVTAAMYAEPRPMSGLDRPNARALVKNMIARLAAAPLTTGQVEQVVDRAEAMDPALRPLFVQVSTIDRLSPGEERPNRDYSLRRIVARSTAWLESQVATPQSAMLAHNLRFLATTLGGMTITDYESLHPLPDTLTDLLPGVFQRLGSSVAVDDLVDGVRPDIIGELFVLDRFGAEPTVALASARMVGYAARKWPDSYRGFVERLVADHADHERLLDLLEASGDGESALSDAELAVSVIQLLGRSDHPVIRWIFDRLDAAIEEGLVEGRCRLITTARFKVANLVRLEDDALRARDLYSEALADCDPEWPEYYSLLNNRGITLCTLQCEDLATTDFSTIIGSPSAPAEVRACALNNRADILDTRGDLDGAIADRSSVLELPGTSYDRRYIALFRRALARRKQGISNEAHDDVNRILGTADIAVEQKMQALLLRAQWAFDDGNPARAQADLDEIAASYRNFESVEKKAQELRDTFTKDSSTK</sequence>
<gene>
    <name evidence="1" type="ORF">C791_8236</name>
</gene>
<dbReference type="Proteomes" id="UP000014137">
    <property type="component" value="Unassembled WGS sequence"/>
</dbReference>
<dbReference type="AlphaFoldDB" id="M2Q7F6"/>
<organism evidence="1 2">
    <name type="scientific">Amycolatopsis azurea DSM 43854</name>
    <dbReference type="NCBI Taxonomy" id="1238180"/>
    <lineage>
        <taxon>Bacteria</taxon>
        <taxon>Bacillati</taxon>
        <taxon>Actinomycetota</taxon>
        <taxon>Actinomycetes</taxon>
        <taxon>Pseudonocardiales</taxon>
        <taxon>Pseudonocardiaceae</taxon>
        <taxon>Amycolatopsis</taxon>
    </lineage>
</organism>
<protein>
    <submittedName>
        <fullName evidence="1">Uncharacterized protein</fullName>
    </submittedName>
</protein>
<evidence type="ECO:0000313" key="2">
    <source>
        <dbReference type="Proteomes" id="UP000014137"/>
    </source>
</evidence>
<dbReference type="EMBL" id="ANMG01000091">
    <property type="protein sequence ID" value="EMD22676.1"/>
    <property type="molecule type" value="Genomic_DNA"/>
</dbReference>
<dbReference type="OrthoDB" id="134501at2"/>
<evidence type="ECO:0000313" key="1">
    <source>
        <dbReference type="EMBL" id="EMD22676.1"/>
    </source>
</evidence>
<reference evidence="1 2" key="1">
    <citation type="submission" date="2012-10" db="EMBL/GenBank/DDBJ databases">
        <title>Genome assembly of Amycolatopsis azurea DSM 43854.</title>
        <authorList>
            <person name="Khatri I."/>
            <person name="Kaur I."/>
            <person name="Subramanian S."/>
            <person name="Mayilraj S."/>
        </authorList>
    </citation>
    <scope>NUCLEOTIDE SEQUENCE [LARGE SCALE GENOMIC DNA]</scope>
    <source>
        <strain evidence="1 2">DSM 43854</strain>
    </source>
</reference>